<feature type="transmembrane region" description="Helical" evidence="1">
    <location>
        <begin position="206"/>
        <end position="222"/>
    </location>
</feature>
<organism evidence="2 3">
    <name type="scientific">Neptunitalea lumnitzerae</name>
    <dbReference type="NCBI Taxonomy" id="2965509"/>
    <lineage>
        <taxon>Bacteria</taxon>
        <taxon>Pseudomonadati</taxon>
        <taxon>Bacteroidota</taxon>
        <taxon>Flavobacteriia</taxon>
        <taxon>Flavobacteriales</taxon>
        <taxon>Flavobacteriaceae</taxon>
        <taxon>Neptunitalea</taxon>
    </lineage>
</organism>
<comment type="caution">
    <text evidence="2">The sequence shown here is derived from an EMBL/GenBank/DDBJ whole genome shotgun (WGS) entry which is preliminary data.</text>
</comment>
<dbReference type="PANTHER" id="PTHR33802:SF1">
    <property type="entry name" value="XK-RELATED PROTEIN"/>
    <property type="match status" value="1"/>
</dbReference>
<proteinExistence type="predicted"/>
<sequence>MAKRFAIQNFISVVIAIFIGYYTQAIQLNGNTMASLSKEYYNLFTPANYAFAIWGIIYIALLVFSIYHLVQVFAKKKLPQFLLQTGNWFFIANIANAAWVVVWLLELTGVSVIIMLILLFSLIKIILNTNMERWNAPAKTIGFNWWPICIYSGWVTVATVANIAAYLSKLGWHGGPLSEENWTLIMIVVAVIINILAIYKRNMREFGLVGVWTLIAIYMRHSDTYNTIAYTALAGAIIIFLYASYHGFKNRKSNPFIKKVS</sequence>
<feature type="transmembrane region" description="Helical" evidence="1">
    <location>
        <begin position="182"/>
        <end position="199"/>
    </location>
</feature>
<feature type="transmembrane region" description="Helical" evidence="1">
    <location>
        <begin position="148"/>
        <end position="167"/>
    </location>
</feature>
<dbReference type="RefSeq" id="WP_281764014.1">
    <property type="nucleotide sequence ID" value="NZ_BRVO01000001.1"/>
</dbReference>
<dbReference type="PANTHER" id="PTHR33802">
    <property type="entry name" value="SI:CH211-161H7.5-RELATED"/>
    <property type="match status" value="1"/>
</dbReference>
<feature type="transmembrane region" description="Helical" evidence="1">
    <location>
        <begin position="81"/>
        <end position="101"/>
    </location>
</feature>
<protein>
    <recommendedName>
        <fullName evidence="4">Tryptophan-rich sensory protein</fullName>
    </recommendedName>
</protein>
<name>A0ABQ5MG55_9FLAO</name>
<keyword evidence="1" id="KW-0812">Transmembrane</keyword>
<dbReference type="Proteomes" id="UP001143543">
    <property type="component" value="Unassembled WGS sequence"/>
</dbReference>
<feature type="transmembrane region" description="Helical" evidence="1">
    <location>
        <begin position="228"/>
        <end position="248"/>
    </location>
</feature>
<dbReference type="InterPro" id="IPR038330">
    <property type="entry name" value="TspO/MBR-related_sf"/>
</dbReference>
<evidence type="ECO:0000256" key="1">
    <source>
        <dbReference type="SAM" id="Phobius"/>
    </source>
</evidence>
<evidence type="ECO:0000313" key="3">
    <source>
        <dbReference type="Proteomes" id="UP001143543"/>
    </source>
</evidence>
<feature type="transmembrane region" description="Helical" evidence="1">
    <location>
        <begin position="49"/>
        <end position="69"/>
    </location>
</feature>
<keyword evidence="1" id="KW-0472">Membrane</keyword>
<reference evidence="2" key="1">
    <citation type="submission" date="2022-07" db="EMBL/GenBank/DDBJ databases">
        <title>Taxonomy of Novel Oxalotrophic and Methylotrophic Bacteria.</title>
        <authorList>
            <person name="Sahin N."/>
            <person name="Tani A."/>
        </authorList>
    </citation>
    <scope>NUCLEOTIDE SEQUENCE</scope>
    <source>
        <strain evidence="2">Y10</strain>
    </source>
</reference>
<evidence type="ECO:0000313" key="2">
    <source>
        <dbReference type="EMBL" id="GLB48369.1"/>
    </source>
</evidence>
<evidence type="ECO:0008006" key="4">
    <source>
        <dbReference type="Google" id="ProtNLM"/>
    </source>
</evidence>
<feature type="transmembrane region" description="Helical" evidence="1">
    <location>
        <begin position="107"/>
        <end position="127"/>
    </location>
</feature>
<gene>
    <name evidence="2" type="ORF">Y10_07370</name>
</gene>
<dbReference type="Gene3D" id="1.20.1260.100">
    <property type="entry name" value="TspO/MBR protein"/>
    <property type="match status" value="1"/>
</dbReference>
<accession>A0ABQ5MG55</accession>
<dbReference type="EMBL" id="BRVO01000001">
    <property type="protein sequence ID" value="GLB48369.1"/>
    <property type="molecule type" value="Genomic_DNA"/>
</dbReference>
<keyword evidence="3" id="KW-1185">Reference proteome</keyword>
<keyword evidence="1" id="KW-1133">Transmembrane helix</keyword>